<comment type="caution">
    <text evidence="2">The sequence shown here is derived from an EMBL/GenBank/DDBJ whole genome shotgun (WGS) entry which is preliminary data.</text>
</comment>
<dbReference type="InterPro" id="IPR024520">
    <property type="entry name" value="DUF3558"/>
</dbReference>
<dbReference type="Proteomes" id="UP000549616">
    <property type="component" value="Unassembled WGS sequence"/>
</dbReference>
<dbReference type="PROSITE" id="PS51257">
    <property type="entry name" value="PROKAR_LIPOPROTEIN"/>
    <property type="match status" value="1"/>
</dbReference>
<reference evidence="2 3" key="1">
    <citation type="submission" date="2020-07" db="EMBL/GenBank/DDBJ databases">
        <title>Sequencing the genomes of 1000 actinobacteria strains.</title>
        <authorList>
            <person name="Klenk H.-P."/>
        </authorList>
    </citation>
    <scope>NUCLEOTIDE SEQUENCE [LARGE SCALE GENOMIC DNA]</scope>
    <source>
        <strain evidence="2 3">DSM 104006</strain>
    </source>
</reference>
<proteinExistence type="predicted"/>
<gene>
    <name evidence="2" type="ORF">HNR02_001828</name>
</gene>
<organism evidence="2 3">
    <name type="scientific">Amycolatopsis endophytica</name>
    <dbReference type="NCBI Taxonomy" id="860233"/>
    <lineage>
        <taxon>Bacteria</taxon>
        <taxon>Bacillati</taxon>
        <taxon>Actinomycetota</taxon>
        <taxon>Actinomycetes</taxon>
        <taxon>Pseudonocardiales</taxon>
        <taxon>Pseudonocardiaceae</taxon>
        <taxon>Amycolatopsis</taxon>
    </lineage>
</organism>
<dbReference type="EMBL" id="JACCFK010000001">
    <property type="protein sequence ID" value="NYI88505.1"/>
    <property type="molecule type" value="Genomic_DNA"/>
</dbReference>
<evidence type="ECO:0000256" key="1">
    <source>
        <dbReference type="SAM" id="MobiDB-lite"/>
    </source>
</evidence>
<dbReference type="Pfam" id="PF12079">
    <property type="entry name" value="DUF3558"/>
    <property type="match status" value="1"/>
</dbReference>
<sequence length="194" mass="19764">MTTRNSWLGAAAVAVTLLTGCSSGDGADSAAETNAAPSVDPAPRVPSPLVTDSLVRDPCTALSPAQAAEIGLANPGELYPSPGGQGCRWQSAGYDANKIFVAPLGDQDTGLTGVYANRAQDNYFEPVTIEGYPAVFAANADLRGSGTCALWVGVTDQLVVNINSSILDGPNVTDPCPVVQTVATAMVRQLKGAA</sequence>
<accession>A0A853B0W5</accession>
<evidence type="ECO:0000313" key="3">
    <source>
        <dbReference type="Proteomes" id="UP000549616"/>
    </source>
</evidence>
<dbReference type="RefSeq" id="WP_179772730.1">
    <property type="nucleotide sequence ID" value="NZ_JACCFK010000001.1"/>
</dbReference>
<evidence type="ECO:0000313" key="2">
    <source>
        <dbReference type="EMBL" id="NYI88505.1"/>
    </source>
</evidence>
<keyword evidence="3" id="KW-1185">Reference proteome</keyword>
<dbReference type="AlphaFoldDB" id="A0A853B0W5"/>
<evidence type="ECO:0008006" key="4">
    <source>
        <dbReference type="Google" id="ProtNLM"/>
    </source>
</evidence>
<feature type="region of interest" description="Disordered" evidence="1">
    <location>
        <begin position="26"/>
        <end position="46"/>
    </location>
</feature>
<name>A0A853B0W5_9PSEU</name>
<protein>
    <recommendedName>
        <fullName evidence="4">DUF3558 domain-containing protein</fullName>
    </recommendedName>
</protein>